<comment type="caution">
    <text evidence="1">The sequence shown here is derived from an EMBL/GenBank/DDBJ whole genome shotgun (WGS) entry which is preliminary data.</text>
</comment>
<reference evidence="1" key="1">
    <citation type="journal article" date="2021" name="Open Biol.">
        <title>Shared evolutionary footprints suggest mitochondrial oxidative damage underlies multiple complex I losses in fungi.</title>
        <authorList>
            <person name="Schikora-Tamarit M.A."/>
            <person name="Marcet-Houben M."/>
            <person name="Nosek J."/>
            <person name="Gabaldon T."/>
        </authorList>
    </citation>
    <scope>NUCLEOTIDE SEQUENCE</scope>
    <source>
        <strain evidence="1">CBS2887</strain>
    </source>
</reference>
<accession>A0A9P8Q2N1</accession>
<gene>
    <name evidence="1" type="ORF">WICPIJ_005945</name>
</gene>
<keyword evidence="2" id="KW-1185">Reference proteome</keyword>
<sequence length="173" mass="19265">MGSISSTSGLDSQDTSKGTRFMCDFKIAIDNITLSEGVKLNERSSQLIQSLKKKISLVVQCTGGLTHRLEVADFKAVKCTVCLTDGKFLGAFHHTDPFEGIQNFGRLLSEEPVDEAGYATKDNKDFTAIFYDSEKSSTAFENPFKMYLKWISGQDFNANLSMEEIRDIESSFN</sequence>
<evidence type="ECO:0000313" key="2">
    <source>
        <dbReference type="Proteomes" id="UP000774326"/>
    </source>
</evidence>
<reference evidence="1" key="2">
    <citation type="submission" date="2021-01" db="EMBL/GenBank/DDBJ databases">
        <authorList>
            <person name="Schikora-Tamarit M.A."/>
        </authorList>
    </citation>
    <scope>NUCLEOTIDE SEQUENCE</scope>
    <source>
        <strain evidence="1">CBS2887</strain>
    </source>
</reference>
<dbReference type="Proteomes" id="UP000774326">
    <property type="component" value="Unassembled WGS sequence"/>
</dbReference>
<proteinExistence type="predicted"/>
<organism evidence="1 2">
    <name type="scientific">Wickerhamomyces pijperi</name>
    <name type="common">Yeast</name>
    <name type="synonym">Pichia pijperi</name>
    <dbReference type="NCBI Taxonomy" id="599730"/>
    <lineage>
        <taxon>Eukaryota</taxon>
        <taxon>Fungi</taxon>
        <taxon>Dikarya</taxon>
        <taxon>Ascomycota</taxon>
        <taxon>Saccharomycotina</taxon>
        <taxon>Saccharomycetes</taxon>
        <taxon>Phaffomycetales</taxon>
        <taxon>Wickerhamomycetaceae</taxon>
        <taxon>Wickerhamomyces</taxon>
    </lineage>
</organism>
<dbReference type="EMBL" id="JAEUBG010003237">
    <property type="protein sequence ID" value="KAH3683072.1"/>
    <property type="molecule type" value="Genomic_DNA"/>
</dbReference>
<name>A0A9P8Q2N1_WICPI</name>
<evidence type="ECO:0000313" key="1">
    <source>
        <dbReference type="EMBL" id="KAH3683072.1"/>
    </source>
</evidence>
<protein>
    <submittedName>
        <fullName evidence="1">Uncharacterized protein</fullName>
    </submittedName>
</protein>
<dbReference type="AlphaFoldDB" id="A0A9P8Q2N1"/>